<feature type="coiled-coil region" evidence="1">
    <location>
        <begin position="218"/>
        <end position="252"/>
    </location>
</feature>
<keyword evidence="3" id="KW-0812">Transmembrane</keyword>
<dbReference type="AlphaFoldDB" id="A0A1V8RMV7"/>
<protein>
    <submittedName>
        <fullName evidence="4">Uncharacterized protein</fullName>
    </submittedName>
</protein>
<dbReference type="EMBL" id="MDET01000029">
    <property type="protein sequence ID" value="OQM74486.1"/>
    <property type="molecule type" value="Genomic_DNA"/>
</dbReference>
<feature type="compositionally biased region" description="Basic and acidic residues" evidence="2">
    <location>
        <begin position="189"/>
        <end position="211"/>
    </location>
</feature>
<keyword evidence="1" id="KW-0175">Coiled coil</keyword>
<proteinExistence type="predicted"/>
<feature type="transmembrane region" description="Helical" evidence="3">
    <location>
        <begin position="6"/>
        <end position="27"/>
    </location>
</feature>
<keyword evidence="5" id="KW-1185">Reference proteome</keyword>
<dbReference type="STRING" id="1873176.BFN67_21705"/>
<gene>
    <name evidence="4" type="ORF">BFN67_21705</name>
</gene>
<dbReference type="RefSeq" id="WP_080920708.1">
    <property type="nucleotide sequence ID" value="NZ_MDET01000029.1"/>
</dbReference>
<accession>A0A1V8RMV7</accession>
<evidence type="ECO:0000313" key="5">
    <source>
        <dbReference type="Proteomes" id="UP000191905"/>
    </source>
</evidence>
<evidence type="ECO:0000256" key="1">
    <source>
        <dbReference type="SAM" id="Coils"/>
    </source>
</evidence>
<sequence>MVQSILFFILGVLCAAFLTALVAPAFWRRAVRLTQQRIEATAPLTSSEIAAQKDMLRAEFAVSARRLEMAVKALQEKNARQTVEIARAREDLKAASAQDEETARRIAELESAKSKLTQGIQSRDTELTQLAARMSETEKELARQKLENTRLAGLYEEASFSSSNRQIELVAREAELDRLSADVSALRGRQKDSDARNKETANESRAAREALSLEKKKSTNLDRKLERLMATIADYEERLDRREKELVALRGGGKGGGAASKPVLKVKPKRRAPAAAAGKQFPQRIAHGRSEDLEAAIGQLAADRDRMEAAFVGSDGSDQDHDGALRDELLDLAAEVVALAARIDGPDSPVLATLSKSADGDGEKSLATRAQALLNVAAD</sequence>
<evidence type="ECO:0000256" key="3">
    <source>
        <dbReference type="SAM" id="Phobius"/>
    </source>
</evidence>
<reference evidence="4 5" key="1">
    <citation type="journal article" date="2016" name="Int. J. Syst. Evol. Microbiol.">
        <title>Pseudaminobacter manganicus sp. nov., isolated from sludge of a manganese mine.</title>
        <authorList>
            <person name="Li J."/>
            <person name="Huang J."/>
            <person name="Liao S."/>
            <person name="Wang G."/>
        </authorList>
    </citation>
    <scope>NUCLEOTIDE SEQUENCE [LARGE SCALE GENOMIC DNA]</scope>
    <source>
        <strain evidence="4 5">JH-7</strain>
    </source>
</reference>
<name>A0A1V8RMV7_9HYPH</name>
<evidence type="ECO:0000313" key="4">
    <source>
        <dbReference type="EMBL" id="OQM74486.1"/>
    </source>
</evidence>
<dbReference type="Proteomes" id="UP000191905">
    <property type="component" value="Unassembled WGS sequence"/>
</dbReference>
<feature type="coiled-coil region" evidence="1">
    <location>
        <begin position="64"/>
        <end position="147"/>
    </location>
</feature>
<keyword evidence="3" id="KW-0472">Membrane</keyword>
<comment type="caution">
    <text evidence="4">The sequence shown here is derived from an EMBL/GenBank/DDBJ whole genome shotgun (WGS) entry which is preliminary data.</text>
</comment>
<evidence type="ECO:0000256" key="2">
    <source>
        <dbReference type="SAM" id="MobiDB-lite"/>
    </source>
</evidence>
<keyword evidence="3" id="KW-1133">Transmembrane helix</keyword>
<organism evidence="4 5">
    <name type="scientific">Manganibacter manganicus</name>
    <dbReference type="NCBI Taxonomy" id="1873176"/>
    <lineage>
        <taxon>Bacteria</taxon>
        <taxon>Pseudomonadati</taxon>
        <taxon>Pseudomonadota</taxon>
        <taxon>Alphaproteobacteria</taxon>
        <taxon>Hyphomicrobiales</taxon>
        <taxon>Phyllobacteriaceae</taxon>
        <taxon>Manganibacter</taxon>
    </lineage>
</organism>
<dbReference type="OrthoDB" id="7826912at2"/>
<feature type="region of interest" description="Disordered" evidence="2">
    <location>
        <begin position="185"/>
        <end position="211"/>
    </location>
</feature>